<accession>A0A2U2RK08</accession>
<organism evidence="12 13">
    <name type="scientific">Brachybacterium endophyticum</name>
    <dbReference type="NCBI Taxonomy" id="2182385"/>
    <lineage>
        <taxon>Bacteria</taxon>
        <taxon>Bacillati</taxon>
        <taxon>Actinomycetota</taxon>
        <taxon>Actinomycetes</taxon>
        <taxon>Micrococcales</taxon>
        <taxon>Dermabacteraceae</taxon>
        <taxon>Brachybacterium</taxon>
    </lineage>
</organism>
<evidence type="ECO:0000256" key="1">
    <source>
        <dbReference type="ARBA" id="ARBA00004651"/>
    </source>
</evidence>
<dbReference type="InterPro" id="IPR050297">
    <property type="entry name" value="LipidA_mod_glycosyltrf_83"/>
</dbReference>
<evidence type="ECO:0000256" key="2">
    <source>
        <dbReference type="ARBA" id="ARBA00022475"/>
    </source>
</evidence>
<keyword evidence="4 12" id="KW-0808">Transferase</keyword>
<evidence type="ECO:0000259" key="10">
    <source>
        <dbReference type="Pfam" id="PF13231"/>
    </source>
</evidence>
<feature type="transmembrane region" description="Helical" evidence="9">
    <location>
        <begin position="137"/>
        <end position="153"/>
    </location>
</feature>
<feature type="transmembrane region" description="Helical" evidence="9">
    <location>
        <begin position="302"/>
        <end position="319"/>
    </location>
</feature>
<feature type="transmembrane region" description="Helical" evidence="9">
    <location>
        <begin position="384"/>
        <end position="405"/>
    </location>
</feature>
<evidence type="ECO:0000256" key="4">
    <source>
        <dbReference type="ARBA" id="ARBA00022679"/>
    </source>
</evidence>
<keyword evidence="2" id="KW-1003">Cell membrane</keyword>
<comment type="caution">
    <text evidence="12">The sequence shown here is derived from an EMBL/GenBank/DDBJ whole genome shotgun (WGS) entry which is preliminary data.</text>
</comment>
<keyword evidence="5 9" id="KW-0812">Transmembrane</keyword>
<keyword evidence="7 9" id="KW-0472">Membrane</keyword>
<feature type="transmembrane region" description="Helical" evidence="9">
    <location>
        <begin position="206"/>
        <end position="225"/>
    </location>
</feature>
<evidence type="ECO:0000256" key="3">
    <source>
        <dbReference type="ARBA" id="ARBA00022676"/>
    </source>
</evidence>
<dbReference type="EMBL" id="QFKX01000003">
    <property type="protein sequence ID" value="PWH06212.1"/>
    <property type="molecule type" value="Genomic_DNA"/>
</dbReference>
<dbReference type="InterPro" id="IPR038731">
    <property type="entry name" value="RgtA/B/C-like"/>
</dbReference>
<feature type="compositionally biased region" description="Gly residues" evidence="8">
    <location>
        <begin position="547"/>
        <end position="570"/>
    </location>
</feature>
<feature type="transmembrane region" description="Helical" evidence="9">
    <location>
        <begin position="357"/>
        <end position="377"/>
    </location>
</feature>
<evidence type="ECO:0000259" key="11">
    <source>
        <dbReference type="Pfam" id="PF24878"/>
    </source>
</evidence>
<feature type="transmembrane region" description="Helical" evidence="9">
    <location>
        <begin position="160"/>
        <end position="176"/>
    </location>
</feature>
<feature type="transmembrane region" description="Helical" evidence="9">
    <location>
        <begin position="331"/>
        <end position="351"/>
    </location>
</feature>
<keyword evidence="13" id="KW-1185">Reference proteome</keyword>
<comment type="subcellular location">
    <subcellularLocation>
        <location evidence="1">Cell membrane</location>
        <topology evidence="1">Multi-pass membrane protein</topology>
    </subcellularLocation>
</comment>
<dbReference type="Pfam" id="PF13231">
    <property type="entry name" value="PMT_2"/>
    <property type="match status" value="1"/>
</dbReference>
<sequence>MKEPLGASIALLALLAATGVLYFWNLSANGYANSFYSAAVQAGSESWKAFFYGSSDAANSITVDKPPASLWFMALSVRLFGLSSFAILLPQVLMGIGTVLVVNRTVKRYFGVAAGLVAGAALAITPVAVLMFRFNNPDALLVLLMTLGAWATLRAIEKGAIRWMALVGVFIGFGFLTKTFQAFLVVPFFGLAFMLFAAATWKRRVVGLAAAVGAVVVSGGWWVAIVELVPESWRPYIGGSQSNSFLELTFGYNGFGRLSGDETGSVGGGMPGGGDMPGGGGSPFGGDTGLTRMFSSDVGGQISWMIPAALILVVLALWVTRRAPRTDLRRASHMVWGGWFLVTFLVFSFMSGIFHQYYTVALAPAIAAMVGMGAGELWQRRSTWLARSGLALAALATGIWGFVLLQRQEEYGQWLQILVLVTGILAAIGFLLLHRGGRALAAGVVLAAVVSAGAGQAAYAASTVTTAKTGSIITAGPQVSGGMGGPGGTGGPGGMGGGQGGMPDGGQGGPGRTGQQSNGLPGAPGQSQTGQQNQGQQVPSMQNGKGQFSGAGENNGAGGTAEGGAGGMGGLLDASEPDQEVVDALSKDADDYTWVAAAVGSQSAAGLQLATEDPVMAIGGFNGSDPSPTLKQFQEYVEKGRIHYLLASSGMGGQQSGGSSSGSEIVTWAGKHYKKVTIGDQTFYDLTQPTSDSAGTEETS</sequence>
<dbReference type="Pfam" id="PF24878">
    <property type="entry name" value="YkcB_C"/>
    <property type="match status" value="1"/>
</dbReference>
<dbReference type="PANTHER" id="PTHR33908">
    <property type="entry name" value="MANNOSYLTRANSFERASE YKCB-RELATED"/>
    <property type="match status" value="1"/>
</dbReference>
<keyword evidence="6 9" id="KW-1133">Transmembrane helix</keyword>
<feature type="compositionally biased region" description="Gly residues" evidence="8">
    <location>
        <begin position="479"/>
        <end position="512"/>
    </location>
</feature>
<feature type="domain" description="Glycosyltransferase RgtA/B/C/D-like" evidence="10">
    <location>
        <begin position="64"/>
        <end position="218"/>
    </location>
</feature>
<feature type="region of interest" description="Disordered" evidence="8">
    <location>
        <begin position="475"/>
        <end position="574"/>
    </location>
</feature>
<proteinExistence type="predicted"/>
<protein>
    <submittedName>
        <fullName evidence="12">Glycosyl transferase</fullName>
    </submittedName>
</protein>
<evidence type="ECO:0000313" key="12">
    <source>
        <dbReference type="EMBL" id="PWH06212.1"/>
    </source>
</evidence>
<dbReference type="PANTHER" id="PTHR33908:SF3">
    <property type="entry name" value="UNDECAPRENYL PHOSPHATE-ALPHA-4-AMINO-4-DEOXY-L-ARABINOSE ARABINOSYL TRANSFERASE"/>
    <property type="match status" value="1"/>
</dbReference>
<feature type="compositionally biased region" description="Low complexity" evidence="8">
    <location>
        <begin position="525"/>
        <end position="537"/>
    </location>
</feature>
<feature type="domain" description="Putative mannosyltransferase YkcA/B-like C-terminal" evidence="11">
    <location>
        <begin position="582"/>
        <end position="671"/>
    </location>
</feature>
<evidence type="ECO:0000313" key="13">
    <source>
        <dbReference type="Proteomes" id="UP000245590"/>
    </source>
</evidence>
<dbReference type="GO" id="GO:0009103">
    <property type="term" value="P:lipopolysaccharide biosynthetic process"/>
    <property type="evidence" value="ECO:0007669"/>
    <property type="project" value="UniProtKB-ARBA"/>
</dbReference>
<dbReference type="AlphaFoldDB" id="A0A2U2RK08"/>
<name>A0A2U2RK08_9MICO</name>
<dbReference type="Proteomes" id="UP000245590">
    <property type="component" value="Unassembled WGS sequence"/>
</dbReference>
<dbReference type="OrthoDB" id="5241882at2"/>
<dbReference type="GO" id="GO:0010041">
    <property type="term" value="P:response to iron(III) ion"/>
    <property type="evidence" value="ECO:0007669"/>
    <property type="project" value="TreeGrafter"/>
</dbReference>
<feature type="transmembrane region" description="Helical" evidence="9">
    <location>
        <begin position="440"/>
        <end position="459"/>
    </location>
</feature>
<evidence type="ECO:0000256" key="9">
    <source>
        <dbReference type="SAM" id="Phobius"/>
    </source>
</evidence>
<feature type="transmembrane region" description="Helical" evidence="9">
    <location>
        <begin position="182"/>
        <end position="199"/>
    </location>
</feature>
<evidence type="ECO:0000256" key="8">
    <source>
        <dbReference type="SAM" id="MobiDB-lite"/>
    </source>
</evidence>
<dbReference type="InterPro" id="IPR056785">
    <property type="entry name" value="YkcA/B-like_C"/>
</dbReference>
<dbReference type="GO" id="GO:0016763">
    <property type="term" value="F:pentosyltransferase activity"/>
    <property type="evidence" value="ECO:0007669"/>
    <property type="project" value="TreeGrafter"/>
</dbReference>
<gene>
    <name evidence="12" type="ORF">DEO23_10485</name>
</gene>
<evidence type="ECO:0000256" key="7">
    <source>
        <dbReference type="ARBA" id="ARBA00023136"/>
    </source>
</evidence>
<feature type="transmembrane region" description="Helical" evidence="9">
    <location>
        <begin position="411"/>
        <end position="433"/>
    </location>
</feature>
<dbReference type="GO" id="GO:0005886">
    <property type="term" value="C:plasma membrane"/>
    <property type="evidence" value="ECO:0007669"/>
    <property type="project" value="UniProtKB-SubCell"/>
</dbReference>
<evidence type="ECO:0000256" key="6">
    <source>
        <dbReference type="ARBA" id="ARBA00022989"/>
    </source>
</evidence>
<reference evidence="12 13" key="1">
    <citation type="submission" date="2018-05" db="EMBL/GenBank/DDBJ databases">
        <title>Brachybacterium sp. M1HQ-2T, whole genome shotgun sequence.</title>
        <authorList>
            <person name="Tuo L."/>
        </authorList>
    </citation>
    <scope>NUCLEOTIDE SEQUENCE [LARGE SCALE GENOMIC DNA]</scope>
    <source>
        <strain evidence="12 13">M1HQ-2</strain>
    </source>
</reference>
<dbReference type="RefSeq" id="WP_109275958.1">
    <property type="nucleotide sequence ID" value="NZ_QFKX01000003.1"/>
</dbReference>
<feature type="transmembrane region" description="Helical" evidence="9">
    <location>
        <begin position="79"/>
        <end position="102"/>
    </location>
</feature>
<feature type="transmembrane region" description="Helical" evidence="9">
    <location>
        <begin position="109"/>
        <end position="131"/>
    </location>
</feature>
<keyword evidence="3" id="KW-0328">Glycosyltransferase</keyword>
<evidence type="ECO:0000256" key="5">
    <source>
        <dbReference type="ARBA" id="ARBA00022692"/>
    </source>
</evidence>